<dbReference type="GO" id="GO:0031012">
    <property type="term" value="C:extracellular matrix"/>
    <property type="evidence" value="ECO:0007669"/>
    <property type="project" value="InterPro"/>
</dbReference>
<keyword evidence="4" id="KW-0479">Metal-binding</keyword>
<dbReference type="GO" id="GO:0000272">
    <property type="term" value="P:polysaccharide catabolic process"/>
    <property type="evidence" value="ECO:0007669"/>
    <property type="project" value="InterPro"/>
</dbReference>
<dbReference type="InterPro" id="IPR002105">
    <property type="entry name" value="Dockerin_1_rpt"/>
</dbReference>
<dbReference type="SUPFAM" id="SSF55486">
    <property type="entry name" value="Metalloproteases ('zincins'), catalytic domain"/>
    <property type="match status" value="1"/>
</dbReference>
<evidence type="ECO:0000256" key="2">
    <source>
        <dbReference type="ARBA" id="ARBA00022525"/>
    </source>
</evidence>
<keyword evidence="9" id="KW-0106">Calcium</keyword>
<dbReference type="OrthoDB" id="246435at2"/>
<evidence type="ECO:0000256" key="6">
    <source>
        <dbReference type="ARBA" id="ARBA00022737"/>
    </source>
</evidence>
<dbReference type="Pfam" id="PF00413">
    <property type="entry name" value="Peptidase_M10"/>
    <property type="match status" value="1"/>
</dbReference>
<dbReference type="GO" id="GO:0016020">
    <property type="term" value="C:membrane"/>
    <property type="evidence" value="ECO:0007669"/>
    <property type="project" value="InterPro"/>
</dbReference>
<dbReference type="Pfam" id="PF00404">
    <property type="entry name" value="Dockerin_1"/>
    <property type="match status" value="1"/>
</dbReference>
<protein>
    <submittedName>
        <fullName evidence="13">Calx-beta domain protein</fullName>
    </submittedName>
</protein>
<dbReference type="GO" id="GO:0008270">
    <property type="term" value="F:zinc ion binding"/>
    <property type="evidence" value="ECO:0007669"/>
    <property type="project" value="InterPro"/>
</dbReference>
<dbReference type="Gene3D" id="2.60.40.3440">
    <property type="match status" value="1"/>
</dbReference>
<dbReference type="KEGG" id="rcf:Poly24_24160"/>
<dbReference type="Gene3D" id="3.40.390.10">
    <property type="entry name" value="Collagenase (Catalytic Domain)"/>
    <property type="match status" value="1"/>
</dbReference>
<evidence type="ECO:0000256" key="3">
    <source>
        <dbReference type="ARBA" id="ARBA00022670"/>
    </source>
</evidence>
<evidence type="ECO:0000313" key="13">
    <source>
        <dbReference type="EMBL" id="QDV68703.1"/>
    </source>
</evidence>
<dbReference type="InterPro" id="IPR013517">
    <property type="entry name" value="FG-GAP"/>
</dbReference>
<dbReference type="SUPFAM" id="SSF63446">
    <property type="entry name" value="Type I dockerin domain"/>
    <property type="match status" value="1"/>
</dbReference>
<dbReference type="InterPro" id="IPR038081">
    <property type="entry name" value="CalX-like_sf"/>
</dbReference>
<proteinExistence type="predicted"/>
<evidence type="ECO:0000256" key="9">
    <source>
        <dbReference type="ARBA" id="ARBA00022837"/>
    </source>
</evidence>
<dbReference type="InterPro" id="IPR033764">
    <property type="entry name" value="Sdr_B"/>
</dbReference>
<dbReference type="GO" id="GO:0004222">
    <property type="term" value="F:metalloendopeptidase activity"/>
    <property type="evidence" value="ECO:0007669"/>
    <property type="project" value="InterPro"/>
</dbReference>
<dbReference type="InterPro" id="IPR003644">
    <property type="entry name" value="Calx_beta"/>
</dbReference>
<feature type="domain" description="SD-repeat containing protein B" evidence="12">
    <location>
        <begin position="886"/>
        <end position="968"/>
    </location>
</feature>
<gene>
    <name evidence="13" type="ORF">Poly24_24160</name>
</gene>
<dbReference type="PANTHER" id="PTHR46580">
    <property type="entry name" value="SENSOR KINASE-RELATED"/>
    <property type="match status" value="1"/>
</dbReference>
<keyword evidence="14" id="KW-1185">Reference proteome</keyword>
<evidence type="ECO:0000256" key="7">
    <source>
        <dbReference type="ARBA" id="ARBA00022801"/>
    </source>
</evidence>
<keyword evidence="2" id="KW-0964">Secreted</keyword>
<evidence type="ECO:0000313" key="14">
    <source>
        <dbReference type="Proteomes" id="UP000315082"/>
    </source>
</evidence>
<dbReference type="Gene3D" id="2.60.40.2030">
    <property type="match status" value="4"/>
</dbReference>
<dbReference type="NCBIfam" id="NF012211">
    <property type="entry name" value="tand_rpt_95"/>
    <property type="match status" value="2"/>
</dbReference>
<dbReference type="GO" id="GO:0005576">
    <property type="term" value="C:extracellular region"/>
    <property type="evidence" value="ECO:0007669"/>
    <property type="project" value="UniProtKB-SubCell"/>
</dbReference>
<dbReference type="InterPro" id="IPR001818">
    <property type="entry name" value="Pept_M10_metallopeptidase"/>
</dbReference>
<feature type="domain" description="Calx-beta" evidence="11">
    <location>
        <begin position="1695"/>
        <end position="1779"/>
    </location>
</feature>
<dbReference type="PANTHER" id="PTHR46580:SF4">
    <property type="entry name" value="ATP_GTP-BINDING PROTEIN"/>
    <property type="match status" value="1"/>
</dbReference>
<dbReference type="GO" id="GO:0007154">
    <property type="term" value="P:cell communication"/>
    <property type="evidence" value="ECO:0007669"/>
    <property type="project" value="InterPro"/>
</dbReference>
<evidence type="ECO:0000256" key="1">
    <source>
        <dbReference type="ARBA" id="ARBA00004613"/>
    </source>
</evidence>
<dbReference type="RefSeq" id="WP_145094982.1">
    <property type="nucleotide sequence ID" value="NZ_CP036348.1"/>
</dbReference>
<evidence type="ECO:0000259" key="10">
    <source>
        <dbReference type="Pfam" id="PF00413"/>
    </source>
</evidence>
<organism evidence="13 14">
    <name type="scientific">Rosistilla carotiformis</name>
    <dbReference type="NCBI Taxonomy" id="2528017"/>
    <lineage>
        <taxon>Bacteria</taxon>
        <taxon>Pseudomonadati</taxon>
        <taxon>Planctomycetota</taxon>
        <taxon>Planctomycetia</taxon>
        <taxon>Pirellulales</taxon>
        <taxon>Pirellulaceae</taxon>
        <taxon>Rosistilla</taxon>
    </lineage>
</organism>
<dbReference type="InterPro" id="IPR036439">
    <property type="entry name" value="Dockerin_dom_sf"/>
</dbReference>
<feature type="domain" description="Calx-beta" evidence="11">
    <location>
        <begin position="1493"/>
        <end position="1566"/>
    </location>
</feature>
<keyword evidence="7" id="KW-0378">Hydrolase</keyword>
<keyword evidence="8" id="KW-0862">Zinc</keyword>
<evidence type="ECO:0000256" key="8">
    <source>
        <dbReference type="ARBA" id="ARBA00022833"/>
    </source>
</evidence>
<sequence length="1958" mass="204912">MSLKNIGRFFGAGSNRNSSRKATPLAKHRRLRSLITESLEPRQLLAADLAPTTLTANHNYLVAEDVNADFRVTPNDALIVINELARRGVGELDSSTATTNRFTDVNADGSLSPLDALIVINRLNRGEAETDPLLSIELDVTQNGTSLLAEDSRNFEVEVGEKFDLEVRYTDLRSQFSNRFGVFSLYVDILATGIDSFRPVLSETQIIELSENLDDASGAFSLSFADQPQRIADVLLTSTNPDIPTLQSDPEEAIKIAIEEGLGLGEGTVSVTEAARNGRENGQVGTGESFRYIIRFVGDSAEFTNIPNLVVDTSKLTGAAVAGSLTEVPVFTSADQTQINPNSLVYNIDYRSSSLDDRVIYGDVRSGVYNPGNRETFDEVGGVGPGKTNGLYDDALTHPNLLDHFEAFSIEMQAVRPQDAVTFTLDLPDNERGSEIALYGSSATSDIALTDDMISIVLADDPATEPDDRTGLVIGRFVIPTELPIQAVQDNFPINEDAPNTRFDVLANDLPSAGELTVLSVGPAANGTTSVVQGEVFYKPNADFFGNDTFTYEISNGVDLATGTVVVEVASINDPPQAQEITITVPRGQTVAIPYTSFMLPQPANESRSFSITEVSATHGQVRNSTGNNLVYVAPTSNVANDIIDVAFTDGQQGDNSGATTINVVIINPFGPTGVPDTVTVNEDTPTTLSVAAELLNNDTITSGTKRLVGIDSSSTLGTVEVLANGTFRYTPPANQFGLAVDSFYYTMTDGTETSDPTLVSIDVVAINDPPVAGDRAVTINTATTSSLTIDVSSVISPGLGEAGVVGETVAISAFTYGNRGGLVELLPGAMGVIYTPVAGITGTETFTYTVADQLGLESTGTITVTITNNGGGGTGGTASIQGEKFHDLNDNGSRDPNEPTLPGWTIYLDLNNNGSLDTGEPTSVTDAQGEYRFENLLAANYSVREQAQTGWRQSFPRMITSQNISVETGDYVGFTTVVDFDHDGDLDIVVANEYSVSTKRESNIALLTNNGGGNFAQSTLPLPNDSRPQAVIADQDFTGDGIADLVVASAGIQGNAQGGSQANGIQLFVGTETGYNTSFQYIPAGDGPTDLASRDLNDDGIVDLLVANHRSNNVSILIGTGGGNFALPVQLETGDQPVALALQQLASDGQDLLAVANYSAGSVSIFTGDNGSFTLLDTISGLTNPTDVLLLDINADGKNDLVVADSGTNTIRTFLGDGKGDFTPFDARAVNTGANGDTRERPEALDVTDFNRDGLPDLLIANREGGESLWINNGNGTFTYATNQLLQSIPNFNPLLAKSIAVANLDGDDQLDYVVAFAAGGIAIHTTTVSADPGFYLITLADGQASVNNDFGNVELATAPTANVTMTVSQTAITENTTSNTSVVTLSLSQALATPVTVTLGLGGAATLNADYTISTAVVTIPAGATTATATITSQNDVIDEGDAEQIALTIESVVGAVENGQQQATIMVIDDDTIPLPSLVIASTPSIVTEGTAATVTATLSYAATQDVEVTLGYANGTATVSADFTGPTSLIIPAGQTSATVTLTTLQDGIDETDEAIIIDVLGVVGATELGLQSTTINLIDADAPPPSVTLSASGNSMPESGGFVTFTATLDSLSAGDVVIELAFSGTATLNADFIIPPEIRISAGNLTGTVSANAVNDLLDDEGESFNVEIFAAHGASPVEQDPLSVAIVDDDAPTVSLQTDAAVIIEDGGISRLTAVLSSPATTDTIVNLVFSGTAVMGRHYTVQSQRIVVPANSTSASILIQAINNQEIENANLIINVTALGATDATSITIRNEDGVAFPLRAAGQPATNAAAASIDESDLATIYAASLDVWQHAGLDSQSVQRLRDLAFEIADLDEDLLGLAQSDRILIDSDAAGFGWFIDATPLDDSEFASHTTSTASDAIDLLTVVLHEQGHHLGLDHGDSELMLESLSTGTRRTPSVDDVDEALRSMF</sequence>
<reference evidence="13 14" key="1">
    <citation type="submission" date="2019-02" db="EMBL/GenBank/DDBJ databases">
        <title>Deep-cultivation of Planctomycetes and their phenomic and genomic characterization uncovers novel biology.</title>
        <authorList>
            <person name="Wiegand S."/>
            <person name="Jogler M."/>
            <person name="Boedeker C."/>
            <person name="Pinto D."/>
            <person name="Vollmers J."/>
            <person name="Rivas-Marin E."/>
            <person name="Kohn T."/>
            <person name="Peeters S.H."/>
            <person name="Heuer A."/>
            <person name="Rast P."/>
            <person name="Oberbeckmann S."/>
            <person name="Bunk B."/>
            <person name="Jeske O."/>
            <person name="Meyerdierks A."/>
            <person name="Storesund J.E."/>
            <person name="Kallscheuer N."/>
            <person name="Luecker S."/>
            <person name="Lage O.M."/>
            <person name="Pohl T."/>
            <person name="Merkel B.J."/>
            <person name="Hornburger P."/>
            <person name="Mueller R.-W."/>
            <person name="Bruemmer F."/>
            <person name="Labrenz M."/>
            <person name="Spormann A.M."/>
            <person name="Op den Camp H."/>
            <person name="Overmann J."/>
            <person name="Amann R."/>
            <person name="Jetten M.S.M."/>
            <person name="Mascher T."/>
            <person name="Medema M.H."/>
            <person name="Devos D.P."/>
            <person name="Kaster A.-K."/>
            <person name="Ovreas L."/>
            <person name="Rohde M."/>
            <person name="Galperin M.Y."/>
            <person name="Jogler C."/>
        </authorList>
    </citation>
    <scope>NUCLEOTIDE SEQUENCE [LARGE SCALE GENOMIC DNA]</scope>
    <source>
        <strain evidence="13 14">Poly24</strain>
    </source>
</reference>
<dbReference type="InterPro" id="IPR013783">
    <property type="entry name" value="Ig-like_fold"/>
</dbReference>
<dbReference type="SUPFAM" id="SSF141072">
    <property type="entry name" value="CalX-like"/>
    <property type="match status" value="4"/>
</dbReference>
<dbReference type="InterPro" id="IPR028994">
    <property type="entry name" value="Integrin_alpha_N"/>
</dbReference>
<dbReference type="Pfam" id="PF17963">
    <property type="entry name" value="Big_9"/>
    <property type="match status" value="3"/>
</dbReference>
<keyword evidence="3" id="KW-0645">Protease</keyword>
<name>A0A518JT34_9BACT</name>
<dbReference type="Gene3D" id="2.60.40.10">
    <property type="entry name" value="Immunoglobulins"/>
    <property type="match status" value="1"/>
</dbReference>
<dbReference type="SUPFAM" id="SSF69318">
    <property type="entry name" value="Integrin alpha N-terminal domain"/>
    <property type="match status" value="1"/>
</dbReference>
<evidence type="ECO:0000259" key="12">
    <source>
        <dbReference type="Pfam" id="PF17210"/>
    </source>
</evidence>
<keyword evidence="6" id="KW-0677">Repeat</keyword>
<feature type="domain" description="Calx-beta" evidence="11">
    <location>
        <begin position="1364"/>
        <end position="1474"/>
    </location>
</feature>
<accession>A0A518JT34</accession>
<dbReference type="InterPro" id="IPR024079">
    <property type="entry name" value="MetalloPept_cat_dom_sf"/>
</dbReference>
<dbReference type="Pfam" id="PF17210">
    <property type="entry name" value="SdrD_B"/>
    <property type="match status" value="1"/>
</dbReference>
<dbReference type="EMBL" id="CP036348">
    <property type="protein sequence ID" value="QDV68703.1"/>
    <property type="molecule type" value="Genomic_DNA"/>
</dbReference>
<dbReference type="Proteomes" id="UP000315082">
    <property type="component" value="Chromosome"/>
</dbReference>
<comment type="subcellular location">
    <subcellularLocation>
        <location evidence="1">Secreted</location>
    </subcellularLocation>
</comment>
<feature type="domain" description="Peptidase M10 metallopeptidase" evidence="10">
    <location>
        <begin position="1893"/>
        <end position="1950"/>
    </location>
</feature>
<dbReference type="Pfam" id="PF03160">
    <property type="entry name" value="Calx-beta"/>
    <property type="match status" value="3"/>
</dbReference>
<dbReference type="Gene3D" id="2.60.40.2810">
    <property type="match status" value="1"/>
</dbReference>
<evidence type="ECO:0000259" key="11">
    <source>
        <dbReference type="Pfam" id="PF03160"/>
    </source>
</evidence>
<dbReference type="GO" id="GO:0004553">
    <property type="term" value="F:hydrolase activity, hydrolyzing O-glycosyl compounds"/>
    <property type="evidence" value="ECO:0007669"/>
    <property type="project" value="InterPro"/>
</dbReference>
<evidence type="ECO:0000256" key="5">
    <source>
        <dbReference type="ARBA" id="ARBA00022729"/>
    </source>
</evidence>
<keyword evidence="5" id="KW-0732">Signal</keyword>
<dbReference type="GO" id="GO:0006508">
    <property type="term" value="P:proteolysis"/>
    <property type="evidence" value="ECO:0007669"/>
    <property type="project" value="UniProtKB-KW"/>
</dbReference>
<dbReference type="Gene3D" id="2.130.10.130">
    <property type="entry name" value="Integrin alpha, N-terminal"/>
    <property type="match status" value="1"/>
</dbReference>
<evidence type="ECO:0000256" key="4">
    <source>
        <dbReference type="ARBA" id="ARBA00022723"/>
    </source>
</evidence>
<dbReference type="Pfam" id="PF13517">
    <property type="entry name" value="FG-GAP_3"/>
    <property type="match status" value="2"/>
</dbReference>